<dbReference type="WBParaSite" id="PS1159_v2.g17869.t1">
    <property type="protein sequence ID" value="PS1159_v2.g17869.t1"/>
    <property type="gene ID" value="PS1159_v2.g17869"/>
</dbReference>
<name>A0AC35FIM0_9BILA</name>
<evidence type="ECO:0000313" key="1">
    <source>
        <dbReference type="Proteomes" id="UP000887580"/>
    </source>
</evidence>
<dbReference type="Proteomes" id="UP000887580">
    <property type="component" value="Unplaced"/>
</dbReference>
<accession>A0AC35FIM0</accession>
<protein>
    <submittedName>
        <fullName evidence="2">TIL domain-containing protein</fullName>
    </submittedName>
</protein>
<sequence>MKMNVQIVLIFVAILFVNIIGNAQTTTESITPRECGDHEEWNECGPACPKVCGKFKPRPCIMKCVPSCQCKPGYFRNSVGNCVPRHKC</sequence>
<evidence type="ECO:0000313" key="2">
    <source>
        <dbReference type="WBParaSite" id="PS1159_v2.g17869.t1"/>
    </source>
</evidence>
<proteinExistence type="predicted"/>
<reference evidence="2" key="1">
    <citation type="submission" date="2022-11" db="UniProtKB">
        <authorList>
            <consortium name="WormBaseParasite"/>
        </authorList>
    </citation>
    <scope>IDENTIFICATION</scope>
</reference>
<organism evidence="1 2">
    <name type="scientific">Panagrolaimus sp. PS1159</name>
    <dbReference type="NCBI Taxonomy" id="55785"/>
    <lineage>
        <taxon>Eukaryota</taxon>
        <taxon>Metazoa</taxon>
        <taxon>Ecdysozoa</taxon>
        <taxon>Nematoda</taxon>
        <taxon>Chromadorea</taxon>
        <taxon>Rhabditida</taxon>
        <taxon>Tylenchina</taxon>
        <taxon>Panagrolaimomorpha</taxon>
        <taxon>Panagrolaimoidea</taxon>
        <taxon>Panagrolaimidae</taxon>
        <taxon>Panagrolaimus</taxon>
    </lineage>
</organism>